<feature type="non-terminal residue" evidence="1">
    <location>
        <position position="43"/>
    </location>
</feature>
<dbReference type="PROSITE" id="PS00018">
    <property type="entry name" value="EF_HAND_1"/>
    <property type="match status" value="1"/>
</dbReference>
<evidence type="ECO:0000313" key="2">
    <source>
        <dbReference type="Proteomes" id="UP000676336"/>
    </source>
</evidence>
<dbReference type="EMBL" id="CAJOBI010185108">
    <property type="protein sequence ID" value="CAF4940812.1"/>
    <property type="molecule type" value="Genomic_DNA"/>
</dbReference>
<comment type="caution">
    <text evidence="1">The sequence shown here is derived from an EMBL/GenBank/DDBJ whole genome shotgun (WGS) entry which is preliminary data.</text>
</comment>
<proteinExistence type="predicted"/>
<name>A0A8S3CSZ4_9BILA</name>
<evidence type="ECO:0000313" key="1">
    <source>
        <dbReference type="EMBL" id="CAF4940812.1"/>
    </source>
</evidence>
<reference evidence="1" key="1">
    <citation type="submission" date="2021-02" db="EMBL/GenBank/DDBJ databases">
        <authorList>
            <person name="Nowell W R."/>
        </authorList>
    </citation>
    <scope>NUCLEOTIDE SEQUENCE</scope>
</reference>
<dbReference type="AlphaFoldDB" id="A0A8S3CSZ4"/>
<accession>A0A8S3CSZ4</accession>
<dbReference type="Proteomes" id="UP000676336">
    <property type="component" value="Unassembled WGS sequence"/>
</dbReference>
<organism evidence="1 2">
    <name type="scientific">Rotaria magnacalcarata</name>
    <dbReference type="NCBI Taxonomy" id="392030"/>
    <lineage>
        <taxon>Eukaryota</taxon>
        <taxon>Metazoa</taxon>
        <taxon>Spiralia</taxon>
        <taxon>Gnathifera</taxon>
        <taxon>Rotifera</taxon>
        <taxon>Eurotatoria</taxon>
        <taxon>Bdelloidea</taxon>
        <taxon>Philodinida</taxon>
        <taxon>Philodinidae</taxon>
        <taxon>Rotaria</taxon>
    </lineage>
</organism>
<gene>
    <name evidence="1" type="ORF">SMN809_LOCUS53636</name>
</gene>
<sequence>YDISNDGLMDKKELTKVLSAIYDLAGEIDRTGDRDPKTRAANI</sequence>
<evidence type="ECO:0008006" key="3">
    <source>
        <dbReference type="Google" id="ProtNLM"/>
    </source>
</evidence>
<feature type="non-terminal residue" evidence="1">
    <location>
        <position position="1"/>
    </location>
</feature>
<dbReference type="InterPro" id="IPR018247">
    <property type="entry name" value="EF_Hand_1_Ca_BS"/>
</dbReference>
<protein>
    <recommendedName>
        <fullName evidence="3">EF-hand domain-containing protein</fullName>
    </recommendedName>
</protein>